<dbReference type="EMBL" id="JYDT01000007">
    <property type="protein sequence ID" value="KRY92385.1"/>
    <property type="molecule type" value="Genomic_DNA"/>
</dbReference>
<evidence type="ECO:0000313" key="1">
    <source>
        <dbReference type="EMBL" id="KRY92385.1"/>
    </source>
</evidence>
<gene>
    <name evidence="1" type="ORF">T4D_5462</name>
</gene>
<sequence length="73" mass="8200">MLQRGRQQLISSCSDPKPQKENCLAAEVYDSLRHAALFTVKAKMLFQSLWTSGLTSMELLDGGVEKTIRNDDQ</sequence>
<comment type="caution">
    <text evidence="1">The sequence shown here is derived from an EMBL/GenBank/DDBJ whole genome shotgun (WGS) entry which is preliminary data.</text>
</comment>
<reference evidence="1 2" key="1">
    <citation type="submission" date="2015-01" db="EMBL/GenBank/DDBJ databases">
        <title>Evolution of Trichinella species and genotypes.</title>
        <authorList>
            <person name="Korhonen P.K."/>
            <person name="Edoardo P."/>
            <person name="Giuseppe L.R."/>
            <person name="Gasser R.B."/>
        </authorList>
    </citation>
    <scope>NUCLEOTIDE SEQUENCE [LARGE SCALE GENOMIC DNA]</scope>
    <source>
        <strain evidence="1">ISS470</strain>
    </source>
</reference>
<evidence type="ECO:0000313" key="2">
    <source>
        <dbReference type="Proteomes" id="UP000054995"/>
    </source>
</evidence>
<dbReference type="AlphaFoldDB" id="A0A0V1G2I4"/>
<name>A0A0V1G2I4_TRIPS</name>
<dbReference type="Proteomes" id="UP000054995">
    <property type="component" value="Unassembled WGS sequence"/>
</dbReference>
<protein>
    <submittedName>
        <fullName evidence="1">Uncharacterized protein</fullName>
    </submittedName>
</protein>
<accession>A0A0V1G2I4</accession>
<keyword evidence="2" id="KW-1185">Reference proteome</keyword>
<proteinExistence type="predicted"/>
<organism evidence="1 2">
    <name type="scientific">Trichinella pseudospiralis</name>
    <name type="common">Parasitic roundworm</name>
    <dbReference type="NCBI Taxonomy" id="6337"/>
    <lineage>
        <taxon>Eukaryota</taxon>
        <taxon>Metazoa</taxon>
        <taxon>Ecdysozoa</taxon>
        <taxon>Nematoda</taxon>
        <taxon>Enoplea</taxon>
        <taxon>Dorylaimia</taxon>
        <taxon>Trichinellida</taxon>
        <taxon>Trichinellidae</taxon>
        <taxon>Trichinella</taxon>
    </lineage>
</organism>